<feature type="transmembrane region" description="Helical" evidence="7">
    <location>
        <begin position="33"/>
        <end position="52"/>
    </location>
</feature>
<evidence type="ECO:0000256" key="5">
    <source>
        <dbReference type="ARBA" id="ARBA00022989"/>
    </source>
</evidence>
<sequence length="400" mass="43529">MSRIPNEERLFTPSGHSLPHTAKQRVARRTTWISIWVNIILTCAQMTIGIMARSQALIADGIHSVSDIVSDVVVLAATRGCERGPDEDHPYGHSRYENAAGLFLGTLLLVVGAGMLWRGIDRLLHPEDITSVYISALIVAGIVLLTKEALFRYMLHEAQRVRSAMLVANAWHARSDAASSLVVAIGILGNLAGYHLLDPAAAALVGLMIGHTGWKFGWNSLQDLIDRRADEAVTARIRQELLATPGVQGLDKLRTRKMGDQALVDVHLLVDPHISVSEGHYIAEKARAAAMTDPQVLDVLVHIDPESDATGTAQKTWPSRERLTEVTQALCTNHGVTLLALTPHYLDNAMEVDLTFGQASKLPDDQAIIAREAVTKALGATFNIQRVRPLLALDESNSTS</sequence>
<feature type="domain" description="Cation efflux protein cytoplasmic" evidence="9">
    <location>
        <begin position="230"/>
        <end position="306"/>
    </location>
</feature>
<evidence type="ECO:0000313" key="11">
    <source>
        <dbReference type="Proteomes" id="UP000242660"/>
    </source>
</evidence>
<evidence type="ECO:0000256" key="3">
    <source>
        <dbReference type="ARBA" id="ARBA00022448"/>
    </source>
</evidence>
<evidence type="ECO:0000256" key="6">
    <source>
        <dbReference type="ARBA" id="ARBA00023136"/>
    </source>
</evidence>
<dbReference type="RefSeq" id="WP_106183020.1">
    <property type="nucleotide sequence ID" value="NZ_MUHY01000003.1"/>
</dbReference>
<dbReference type="InterPro" id="IPR027470">
    <property type="entry name" value="Cation_efflux_CTD"/>
</dbReference>
<accession>A0ABX5FD02</accession>
<feature type="transmembrane region" description="Helical" evidence="7">
    <location>
        <begin position="132"/>
        <end position="155"/>
    </location>
</feature>
<dbReference type="Gene3D" id="1.20.1510.10">
    <property type="entry name" value="Cation efflux protein transmembrane domain"/>
    <property type="match status" value="1"/>
</dbReference>
<evidence type="ECO:0000256" key="7">
    <source>
        <dbReference type="SAM" id="Phobius"/>
    </source>
</evidence>
<evidence type="ECO:0000256" key="1">
    <source>
        <dbReference type="ARBA" id="ARBA00004141"/>
    </source>
</evidence>
<dbReference type="InterPro" id="IPR027469">
    <property type="entry name" value="Cation_efflux_TMD_sf"/>
</dbReference>
<dbReference type="EMBL" id="MUHY01000003">
    <property type="protein sequence ID" value="PSB91671.1"/>
    <property type="molecule type" value="Genomic_DNA"/>
</dbReference>
<keyword evidence="6 7" id="KW-0472">Membrane</keyword>
<dbReference type="SUPFAM" id="SSF160240">
    <property type="entry name" value="Cation efflux protein cytoplasmic domain-like"/>
    <property type="match status" value="1"/>
</dbReference>
<comment type="subcellular location">
    <subcellularLocation>
        <location evidence="1">Membrane</location>
        <topology evidence="1">Multi-pass membrane protein</topology>
    </subcellularLocation>
</comment>
<reference evidence="10 11" key="1">
    <citation type="journal article" date="2017" name="Front. Microbiol.">
        <title>Genome of Ca. Pandoraea novymonadis, an Endosymbiotic Bacterium of the Trypanosomatid Novymonas esmeraldas.</title>
        <authorList>
            <person name="Kostygov A.Y."/>
            <person name="Butenko A."/>
            <person name="Nenarokova A."/>
            <person name="Tashyreva D."/>
            <person name="Flegontov P."/>
            <person name="Lukes J."/>
            <person name="Yurchenko V."/>
        </authorList>
    </citation>
    <scope>NUCLEOTIDE SEQUENCE [LARGE SCALE GENOMIC DNA]</scope>
    <source>
        <strain evidence="10 11">E262</strain>
    </source>
</reference>
<comment type="similarity">
    <text evidence="2">Belongs to the cation diffusion facilitator (CDF) transporter (TC 2.A.4) family.</text>
</comment>
<keyword evidence="4 7" id="KW-0812">Transmembrane</keyword>
<evidence type="ECO:0000259" key="8">
    <source>
        <dbReference type="Pfam" id="PF01545"/>
    </source>
</evidence>
<evidence type="ECO:0000256" key="4">
    <source>
        <dbReference type="ARBA" id="ARBA00022692"/>
    </source>
</evidence>
<dbReference type="PANTHER" id="PTHR43840">
    <property type="entry name" value="MITOCHONDRIAL METAL TRANSPORTER 1-RELATED"/>
    <property type="match status" value="1"/>
</dbReference>
<organism evidence="10 11">
    <name type="scientific">Candidatus Pandoraea novymonadis</name>
    <dbReference type="NCBI Taxonomy" id="1808959"/>
    <lineage>
        <taxon>Bacteria</taxon>
        <taxon>Pseudomonadati</taxon>
        <taxon>Pseudomonadota</taxon>
        <taxon>Betaproteobacteria</taxon>
        <taxon>Burkholderiales</taxon>
        <taxon>Burkholderiaceae</taxon>
        <taxon>Pandoraea</taxon>
    </lineage>
</organism>
<keyword evidence="11" id="KW-1185">Reference proteome</keyword>
<protein>
    <submittedName>
        <fullName evidence="10">Cation efflux system protein</fullName>
    </submittedName>
</protein>
<dbReference type="Gene3D" id="3.30.70.1350">
    <property type="entry name" value="Cation efflux protein, cytoplasmic domain"/>
    <property type="match status" value="1"/>
</dbReference>
<dbReference type="SUPFAM" id="SSF161111">
    <property type="entry name" value="Cation efflux protein transmembrane domain-like"/>
    <property type="match status" value="1"/>
</dbReference>
<proteinExistence type="inferred from homology"/>
<name>A0ABX5FD02_9BURK</name>
<dbReference type="NCBIfam" id="TIGR01297">
    <property type="entry name" value="CDF"/>
    <property type="match status" value="1"/>
</dbReference>
<dbReference type="InterPro" id="IPR036837">
    <property type="entry name" value="Cation_efflux_CTD_sf"/>
</dbReference>
<evidence type="ECO:0000313" key="10">
    <source>
        <dbReference type="EMBL" id="PSB91671.1"/>
    </source>
</evidence>
<dbReference type="InterPro" id="IPR058533">
    <property type="entry name" value="Cation_efflux_TM"/>
</dbReference>
<evidence type="ECO:0000259" key="9">
    <source>
        <dbReference type="Pfam" id="PF16916"/>
    </source>
</evidence>
<gene>
    <name evidence="10" type="ORF">BZL35_00889</name>
</gene>
<comment type="caution">
    <text evidence="10">The sequence shown here is derived from an EMBL/GenBank/DDBJ whole genome shotgun (WGS) entry which is preliminary data.</text>
</comment>
<dbReference type="PANTHER" id="PTHR43840:SF15">
    <property type="entry name" value="MITOCHONDRIAL METAL TRANSPORTER 1-RELATED"/>
    <property type="match status" value="1"/>
</dbReference>
<feature type="domain" description="Cation efflux protein transmembrane" evidence="8">
    <location>
        <begin position="32"/>
        <end position="225"/>
    </location>
</feature>
<keyword evidence="3" id="KW-0813">Transport</keyword>
<dbReference type="InterPro" id="IPR050291">
    <property type="entry name" value="CDF_Transporter"/>
</dbReference>
<dbReference type="Pfam" id="PF01545">
    <property type="entry name" value="Cation_efflux"/>
    <property type="match status" value="1"/>
</dbReference>
<evidence type="ECO:0000256" key="2">
    <source>
        <dbReference type="ARBA" id="ARBA00008114"/>
    </source>
</evidence>
<dbReference type="Pfam" id="PF16916">
    <property type="entry name" value="ZT_dimer"/>
    <property type="match status" value="1"/>
</dbReference>
<dbReference type="Proteomes" id="UP000242660">
    <property type="component" value="Unassembled WGS sequence"/>
</dbReference>
<dbReference type="InterPro" id="IPR002524">
    <property type="entry name" value="Cation_efflux"/>
</dbReference>
<feature type="transmembrane region" description="Helical" evidence="7">
    <location>
        <begin position="99"/>
        <end position="120"/>
    </location>
</feature>
<keyword evidence="5 7" id="KW-1133">Transmembrane helix</keyword>